<protein>
    <submittedName>
        <fullName evidence="3">Putative secreted protein</fullName>
    </submittedName>
</protein>
<reference evidence="3 4" key="1">
    <citation type="submission" date="2018-06" db="EMBL/GenBank/DDBJ databases">
        <authorList>
            <consortium name="Pathogen Informatics"/>
            <person name="Doyle S."/>
        </authorList>
    </citation>
    <scope>NUCLEOTIDE SEQUENCE [LARGE SCALE GENOMIC DNA]</scope>
    <source>
        <strain evidence="3 4">NCTC11862</strain>
    </source>
</reference>
<organism evidence="3 4">
    <name type="scientific">Corynebacterium pilosum</name>
    <dbReference type="NCBI Taxonomy" id="35756"/>
    <lineage>
        <taxon>Bacteria</taxon>
        <taxon>Bacillati</taxon>
        <taxon>Actinomycetota</taxon>
        <taxon>Actinomycetes</taxon>
        <taxon>Mycobacteriales</taxon>
        <taxon>Corynebacteriaceae</taxon>
        <taxon>Corynebacterium</taxon>
    </lineage>
</organism>
<evidence type="ECO:0000313" key="4">
    <source>
        <dbReference type="Proteomes" id="UP000254467"/>
    </source>
</evidence>
<dbReference type="AlphaFoldDB" id="A0A376CL05"/>
<keyword evidence="2" id="KW-0732">Signal</keyword>
<dbReference type="PROSITE" id="PS51257">
    <property type="entry name" value="PROKAR_LIPOPROTEIN"/>
    <property type="match status" value="1"/>
</dbReference>
<evidence type="ECO:0000256" key="2">
    <source>
        <dbReference type="SAM" id="SignalP"/>
    </source>
</evidence>
<gene>
    <name evidence="3" type="ORF">NCTC11862_00790</name>
</gene>
<feature type="signal peptide" evidence="2">
    <location>
        <begin position="1"/>
        <end position="18"/>
    </location>
</feature>
<dbReference type="STRING" id="35756.GCA_001044155_00598"/>
<feature type="chain" id="PRO_5039213245" evidence="2">
    <location>
        <begin position="19"/>
        <end position="158"/>
    </location>
</feature>
<sequence>MRRIALSAIALTAGLGLAACGGATVDSEDVTQPSSPAPVATSPSETSTKDTTTEETTPVAPPAGDQPEDLGAREIEEIPTTEAQYVAEEQDFLDEIAGSDINVENVESQLIGTARTICGGETITRDAVAGQLIEQGRTDLDHQEVTKLLDDAAHANLC</sequence>
<feature type="compositionally biased region" description="Low complexity" evidence="1">
    <location>
        <begin position="31"/>
        <end position="46"/>
    </location>
</feature>
<dbReference type="EMBL" id="UFXQ01000001">
    <property type="protein sequence ID" value="STC69013.1"/>
    <property type="molecule type" value="Genomic_DNA"/>
</dbReference>
<proteinExistence type="predicted"/>
<dbReference type="RefSeq" id="WP_018582332.1">
    <property type="nucleotide sequence ID" value="NZ_LDYD01000003.1"/>
</dbReference>
<evidence type="ECO:0000313" key="3">
    <source>
        <dbReference type="EMBL" id="STC69013.1"/>
    </source>
</evidence>
<evidence type="ECO:0000256" key="1">
    <source>
        <dbReference type="SAM" id="MobiDB-lite"/>
    </source>
</evidence>
<feature type="region of interest" description="Disordered" evidence="1">
    <location>
        <begin position="25"/>
        <end position="72"/>
    </location>
</feature>
<name>A0A376CL05_9CORY</name>
<accession>A0A376CL05</accession>
<keyword evidence="4" id="KW-1185">Reference proteome</keyword>
<dbReference type="Proteomes" id="UP000254467">
    <property type="component" value="Unassembled WGS sequence"/>
</dbReference>